<gene>
    <name evidence="11" type="ORF">CUT44_00965</name>
    <name evidence="10" type="ORF">CUT44_09220</name>
</gene>
<proteinExistence type="inferred from homology"/>
<evidence type="ECO:0000256" key="1">
    <source>
        <dbReference type="ARBA" id="ARBA00004651"/>
    </source>
</evidence>
<dbReference type="PANTHER" id="PTHR12677">
    <property type="entry name" value="GOLGI APPARATUS MEMBRANE PROTEIN TVP38-RELATED"/>
    <property type="match status" value="1"/>
</dbReference>
<evidence type="ECO:0000256" key="4">
    <source>
        <dbReference type="ARBA" id="ARBA00022692"/>
    </source>
</evidence>
<evidence type="ECO:0000313" key="11">
    <source>
        <dbReference type="EMBL" id="PJF01905.1"/>
    </source>
</evidence>
<accession>A0A2M8M1J9</accession>
<dbReference type="GO" id="GO:0005886">
    <property type="term" value="C:plasma membrane"/>
    <property type="evidence" value="ECO:0007669"/>
    <property type="project" value="UniProtKB-SubCell"/>
</dbReference>
<feature type="transmembrane region" description="Helical" evidence="7">
    <location>
        <begin position="161"/>
        <end position="185"/>
    </location>
</feature>
<keyword evidence="6 7" id="KW-0472">Membrane</keyword>
<feature type="region of interest" description="Disordered" evidence="8">
    <location>
        <begin position="315"/>
        <end position="349"/>
    </location>
</feature>
<comment type="caution">
    <text evidence="10">The sequence shown here is derived from an EMBL/GenBank/DDBJ whole genome shotgun (WGS) entry which is preliminary data.</text>
</comment>
<evidence type="ECO:0000256" key="2">
    <source>
        <dbReference type="ARBA" id="ARBA00008640"/>
    </source>
</evidence>
<dbReference type="Proteomes" id="UP000230407">
    <property type="component" value="Unassembled WGS sequence"/>
</dbReference>
<dbReference type="PANTHER" id="PTHR12677:SF59">
    <property type="entry name" value="GOLGI APPARATUS MEMBRANE PROTEIN TVP38-RELATED"/>
    <property type="match status" value="1"/>
</dbReference>
<keyword evidence="3 7" id="KW-1003">Cell membrane</keyword>
<evidence type="ECO:0000256" key="6">
    <source>
        <dbReference type="ARBA" id="ARBA00023136"/>
    </source>
</evidence>
<evidence type="ECO:0000313" key="12">
    <source>
        <dbReference type="Proteomes" id="UP000230407"/>
    </source>
</evidence>
<feature type="region of interest" description="Disordered" evidence="8">
    <location>
        <begin position="1"/>
        <end position="28"/>
    </location>
</feature>
<dbReference type="EMBL" id="PGGW01000038">
    <property type="protein sequence ID" value="PJE98080.1"/>
    <property type="molecule type" value="Genomic_DNA"/>
</dbReference>
<feature type="transmembrane region" description="Helical" evidence="7">
    <location>
        <begin position="128"/>
        <end position="149"/>
    </location>
</feature>
<dbReference type="EMBL" id="PGGW01000008">
    <property type="protein sequence ID" value="PJF01905.1"/>
    <property type="molecule type" value="Genomic_DNA"/>
</dbReference>
<sequence length="349" mass="36371">MRPLCGVRGHRTGRGRRTGEHPVVNGRGGGRHRTVFRARLSGRSRWWRWCRGIPRGPRRRTRAVFVGYAPPVSVPIPQSVGPAARCAAVLLSPWSRLCLLVLLLVAAATAVAVCEPQRLLTEGWRPRLSGGAAVVLFAAAYGLCTAALLPRPVLNLAAGALFGASLGTAAAVAGTVLGAGISFGLGRLLGQEALRPLLRGRWLKAGDRQLSRHGFRAMLVVRVLPGMPFAVSNYGAAVSRVRWPAFLAATALGCVPNTAAYAVAGSQAATPTSPVFLTATAFIAVPGLTAAAVAWRRRARLRGTVVDVETGVEAEATPGQPGCAGTVTGPVHTGSLRSSAVSPAFPDRS</sequence>
<dbReference type="InterPro" id="IPR015414">
    <property type="entry name" value="TMEM64"/>
</dbReference>
<keyword evidence="12" id="KW-1185">Reference proteome</keyword>
<evidence type="ECO:0000256" key="8">
    <source>
        <dbReference type="SAM" id="MobiDB-lite"/>
    </source>
</evidence>
<evidence type="ECO:0000256" key="7">
    <source>
        <dbReference type="RuleBase" id="RU366058"/>
    </source>
</evidence>
<evidence type="ECO:0000313" key="10">
    <source>
        <dbReference type="EMBL" id="PJE98080.1"/>
    </source>
</evidence>
<evidence type="ECO:0000256" key="5">
    <source>
        <dbReference type="ARBA" id="ARBA00022989"/>
    </source>
</evidence>
<feature type="domain" description="VTT" evidence="9">
    <location>
        <begin position="149"/>
        <end position="267"/>
    </location>
</feature>
<organism evidence="10 12">
    <name type="scientific">Streptomyces carminius</name>
    <dbReference type="NCBI Taxonomy" id="2665496"/>
    <lineage>
        <taxon>Bacteria</taxon>
        <taxon>Bacillati</taxon>
        <taxon>Actinomycetota</taxon>
        <taxon>Actinomycetes</taxon>
        <taxon>Kitasatosporales</taxon>
        <taxon>Streptomycetaceae</taxon>
        <taxon>Streptomyces</taxon>
    </lineage>
</organism>
<name>A0A2M8M1J9_9ACTN</name>
<dbReference type="AlphaFoldDB" id="A0A2M8M1J9"/>
<evidence type="ECO:0000256" key="3">
    <source>
        <dbReference type="ARBA" id="ARBA00022475"/>
    </source>
</evidence>
<feature type="transmembrane region" description="Helical" evidence="7">
    <location>
        <begin position="94"/>
        <end position="116"/>
    </location>
</feature>
<reference evidence="10 12" key="1">
    <citation type="submission" date="2017-11" db="EMBL/GenBank/DDBJ databases">
        <title>Streptomyces carmine sp. nov., a novel actinomycete isolated from Sophora alopecuroides in Xinjiang, China.</title>
        <authorList>
            <person name="Wang Y."/>
            <person name="Luo X."/>
            <person name="Wan C."/>
            <person name="Zhang L."/>
        </authorList>
    </citation>
    <scope>NUCLEOTIDE SEQUENCE [LARGE SCALE GENOMIC DNA]</scope>
    <source>
        <strain evidence="10 12">TRM SA0054</strain>
    </source>
</reference>
<comment type="similarity">
    <text evidence="2 7">Belongs to the TVP38/TMEM64 family.</text>
</comment>
<dbReference type="Pfam" id="PF09335">
    <property type="entry name" value="VTT_dom"/>
    <property type="match status" value="1"/>
</dbReference>
<feature type="transmembrane region" description="Helical" evidence="7">
    <location>
        <begin position="275"/>
        <end position="295"/>
    </location>
</feature>
<evidence type="ECO:0000259" key="9">
    <source>
        <dbReference type="Pfam" id="PF09335"/>
    </source>
</evidence>
<keyword evidence="4 7" id="KW-0812">Transmembrane</keyword>
<keyword evidence="5 7" id="KW-1133">Transmembrane helix</keyword>
<protein>
    <recommendedName>
        <fullName evidence="7">TVP38/TMEM64 family membrane protein</fullName>
    </recommendedName>
</protein>
<dbReference type="InterPro" id="IPR032816">
    <property type="entry name" value="VTT_dom"/>
</dbReference>
<feature type="transmembrane region" description="Helical" evidence="7">
    <location>
        <begin position="243"/>
        <end position="263"/>
    </location>
</feature>
<comment type="subcellular location">
    <subcellularLocation>
        <location evidence="1 7">Cell membrane</location>
        <topology evidence="1 7">Multi-pass membrane protein</topology>
    </subcellularLocation>
</comment>